<dbReference type="VEuPathDB" id="VectorBase:PHUM452810"/>
<dbReference type="EnsemblMetazoa" id="PHUM452810-RA">
    <property type="protein sequence ID" value="PHUM452810-PA"/>
    <property type="gene ID" value="PHUM452810"/>
</dbReference>
<organism>
    <name type="scientific">Pediculus humanus subsp. corporis</name>
    <name type="common">Body louse</name>
    <dbReference type="NCBI Taxonomy" id="121224"/>
    <lineage>
        <taxon>Eukaryota</taxon>
        <taxon>Metazoa</taxon>
        <taxon>Ecdysozoa</taxon>
        <taxon>Arthropoda</taxon>
        <taxon>Hexapoda</taxon>
        <taxon>Insecta</taxon>
        <taxon>Pterygota</taxon>
        <taxon>Neoptera</taxon>
        <taxon>Paraneoptera</taxon>
        <taxon>Psocodea</taxon>
        <taxon>Troctomorpha</taxon>
        <taxon>Phthiraptera</taxon>
        <taxon>Anoplura</taxon>
        <taxon>Pediculidae</taxon>
        <taxon>Pediculus</taxon>
    </lineage>
</organism>
<dbReference type="Proteomes" id="UP000009046">
    <property type="component" value="Unassembled WGS sequence"/>
</dbReference>
<protein>
    <recommendedName>
        <fullName evidence="4">EB domain-containing protein</fullName>
    </recommendedName>
</protein>
<dbReference type="PANTHER" id="PTHR39069">
    <property type="entry name" value="ECDYSONE-INDUCIBLE GENE E1, ISOFORM A"/>
    <property type="match status" value="1"/>
</dbReference>
<dbReference type="HOGENOM" id="CLU_1416716_0_0_1"/>
<evidence type="ECO:0000313" key="1">
    <source>
        <dbReference type="EMBL" id="EEB17100.1"/>
    </source>
</evidence>
<dbReference type="CTD" id="8230491"/>
<reference evidence="1" key="2">
    <citation type="submission" date="2007-04" db="EMBL/GenBank/DDBJ databases">
        <title>The genome of the human body louse.</title>
        <authorList>
            <consortium name="The Human Body Louse Genome Consortium"/>
            <person name="Kirkness E."/>
            <person name="Walenz B."/>
            <person name="Hass B."/>
            <person name="Bruggner R."/>
            <person name="Strausberg R."/>
        </authorList>
    </citation>
    <scope>NUCLEOTIDE SEQUENCE</scope>
    <source>
        <strain evidence="1">USDA</strain>
    </source>
</reference>
<evidence type="ECO:0008006" key="4">
    <source>
        <dbReference type="Google" id="ProtNLM"/>
    </source>
</evidence>
<proteinExistence type="predicted"/>
<dbReference type="GeneID" id="8230491"/>
<dbReference type="InParanoid" id="E0VUP4"/>
<dbReference type="AlphaFoldDB" id="E0VUP4"/>
<dbReference type="EMBL" id="AAZO01005514">
    <property type="status" value="NOT_ANNOTATED_CDS"/>
    <property type="molecule type" value="Genomic_DNA"/>
</dbReference>
<keyword evidence="3" id="KW-1185">Reference proteome</keyword>
<dbReference type="KEGG" id="phu:Phum_PHUM452810"/>
<evidence type="ECO:0000313" key="2">
    <source>
        <dbReference type="EnsemblMetazoa" id="PHUM452810-PA"/>
    </source>
</evidence>
<accession>E0VUP4</accession>
<reference evidence="1" key="1">
    <citation type="submission" date="2007-04" db="EMBL/GenBank/DDBJ databases">
        <title>Annotation of Pediculus humanus corporis strain USDA.</title>
        <authorList>
            <person name="Kirkness E."/>
            <person name="Hannick L."/>
            <person name="Hass B."/>
            <person name="Bruggner R."/>
            <person name="Lawson D."/>
            <person name="Bidwell S."/>
            <person name="Joardar V."/>
            <person name="Caler E."/>
            <person name="Walenz B."/>
            <person name="Inman J."/>
            <person name="Schobel S."/>
            <person name="Galinsky K."/>
            <person name="Amedeo P."/>
            <person name="Strausberg R."/>
        </authorList>
    </citation>
    <scope>NUCLEOTIDE SEQUENCE</scope>
    <source>
        <strain evidence="1">USDA</strain>
    </source>
</reference>
<dbReference type="OrthoDB" id="5912242at2759"/>
<reference evidence="2" key="3">
    <citation type="submission" date="2021-02" db="UniProtKB">
        <authorList>
            <consortium name="EnsemblMetazoa"/>
        </authorList>
    </citation>
    <scope>IDENTIFICATION</scope>
    <source>
        <strain evidence="2">USDA</strain>
    </source>
</reference>
<name>E0VUP4_PEDHC</name>
<sequence>MAPIQTTNYYLFNESSDCLYDEDCITRNSYCKGNKICACKIGYQYDLGSDICFPKDYDCSALNNAKCISGFCKCKNDYVSSNDKTMCLPSMKLTTYCQEDGQCNSVMNKTYCDPIIRQCVCERGFKRDSYKLQCIQNTRLHSPCFSVDDCEYDTETKGKYDCKFVSRLLSTCECREGFYEINDDCHDSSGDR</sequence>
<evidence type="ECO:0000313" key="3">
    <source>
        <dbReference type="Proteomes" id="UP000009046"/>
    </source>
</evidence>
<dbReference type="EMBL" id="DS235787">
    <property type="protein sequence ID" value="EEB17100.1"/>
    <property type="molecule type" value="Genomic_DNA"/>
</dbReference>
<gene>
    <name evidence="2" type="primary">8230491</name>
    <name evidence="1" type="ORF">Phum_PHUM452810</name>
</gene>
<dbReference type="PANTHER" id="PTHR39069:SF8">
    <property type="entry name" value="FI17111P1"/>
    <property type="match status" value="1"/>
</dbReference>
<dbReference type="RefSeq" id="XP_002429838.1">
    <property type="nucleotide sequence ID" value="XM_002429793.1"/>
</dbReference>